<feature type="region of interest" description="Disordered" evidence="1">
    <location>
        <begin position="30"/>
        <end position="98"/>
    </location>
</feature>
<keyword evidence="3" id="KW-1185">Reference proteome</keyword>
<dbReference type="Proteomes" id="UP001497457">
    <property type="component" value="Chromosome 14rd"/>
</dbReference>
<organism evidence="2 3">
    <name type="scientific">Urochloa decumbens</name>
    <dbReference type="NCBI Taxonomy" id="240449"/>
    <lineage>
        <taxon>Eukaryota</taxon>
        <taxon>Viridiplantae</taxon>
        <taxon>Streptophyta</taxon>
        <taxon>Embryophyta</taxon>
        <taxon>Tracheophyta</taxon>
        <taxon>Spermatophyta</taxon>
        <taxon>Magnoliopsida</taxon>
        <taxon>Liliopsida</taxon>
        <taxon>Poales</taxon>
        <taxon>Poaceae</taxon>
        <taxon>PACMAD clade</taxon>
        <taxon>Panicoideae</taxon>
        <taxon>Panicodae</taxon>
        <taxon>Paniceae</taxon>
        <taxon>Melinidinae</taxon>
        <taxon>Urochloa</taxon>
    </lineage>
</organism>
<accession>A0ABC8XEM1</accession>
<sequence>MRLYKLFAGLAILVALFTGTWPVAVLGRTAKAPPAPRAGPVKHHYPPRWPPPPPPPPPPHSHHRHCSWPLPRRQPPPPPHHRSKAQQWSPPTPKPCHH</sequence>
<reference evidence="2" key="1">
    <citation type="submission" date="2024-10" db="EMBL/GenBank/DDBJ databases">
        <authorList>
            <person name="Ryan C."/>
        </authorList>
    </citation>
    <scope>NUCLEOTIDE SEQUENCE [LARGE SCALE GENOMIC DNA]</scope>
</reference>
<evidence type="ECO:0000313" key="2">
    <source>
        <dbReference type="EMBL" id="CAL4925833.1"/>
    </source>
</evidence>
<evidence type="ECO:0000313" key="3">
    <source>
        <dbReference type="Proteomes" id="UP001497457"/>
    </source>
</evidence>
<dbReference type="AlphaFoldDB" id="A0ABC8XEM1"/>
<proteinExistence type="predicted"/>
<feature type="compositionally biased region" description="Pro residues" evidence="1">
    <location>
        <begin position="47"/>
        <end position="59"/>
    </location>
</feature>
<gene>
    <name evidence="2" type="ORF">URODEC1_LOCUS23539</name>
</gene>
<name>A0ABC8XEM1_9POAL</name>
<protein>
    <submittedName>
        <fullName evidence="2">Uncharacterized protein</fullName>
    </submittedName>
</protein>
<dbReference type="EMBL" id="OZ075124">
    <property type="protein sequence ID" value="CAL4925833.1"/>
    <property type="molecule type" value="Genomic_DNA"/>
</dbReference>
<evidence type="ECO:0000256" key="1">
    <source>
        <dbReference type="SAM" id="MobiDB-lite"/>
    </source>
</evidence>